<proteinExistence type="predicted"/>
<dbReference type="GO" id="GO:0006740">
    <property type="term" value="P:NADPH regeneration"/>
    <property type="evidence" value="ECO:0007669"/>
    <property type="project" value="TreeGrafter"/>
</dbReference>
<dbReference type="SUPFAM" id="SSF51735">
    <property type="entry name" value="NAD(P)-binding Rossmann-fold domains"/>
    <property type="match status" value="1"/>
</dbReference>
<evidence type="ECO:0000256" key="3">
    <source>
        <dbReference type="ARBA" id="ARBA00022741"/>
    </source>
</evidence>
<evidence type="ECO:0000259" key="12">
    <source>
        <dbReference type="SMART" id="SM01003"/>
    </source>
</evidence>
<accession>A0A7I9XVQ8</accession>
<evidence type="ECO:0000256" key="6">
    <source>
        <dbReference type="ARBA" id="ARBA00023027"/>
    </source>
</evidence>
<dbReference type="Proteomes" id="UP000465361">
    <property type="component" value="Unassembled WGS sequence"/>
</dbReference>
<dbReference type="NCBIfam" id="NF006942">
    <property type="entry name" value="PRK09424.1"/>
    <property type="match status" value="1"/>
</dbReference>
<comment type="function">
    <text evidence="1">The transhydrogenation between NADH and NADP is coupled to respiration and ATP hydrolysis and functions as a proton pump across the membrane.</text>
</comment>
<dbReference type="AlphaFoldDB" id="A0A7I9XVQ8"/>
<organism evidence="13 14">
    <name type="scientific">Mycobacterium botniense</name>
    <dbReference type="NCBI Taxonomy" id="84962"/>
    <lineage>
        <taxon>Bacteria</taxon>
        <taxon>Bacillati</taxon>
        <taxon>Actinomycetota</taxon>
        <taxon>Actinomycetes</taxon>
        <taxon>Mycobacteriales</taxon>
        <taxon>Mycobacteriaceae</taxon>
        <taxon>Mycobacterium</taxon>
    </lineage>
</organism>
<dbReference type="Pfam" id="PF01262">
    <property type="entry name" value="AlaDh_PNT_C"/>
    <property type="match status" value="1"/>
</dbReference>
<evidence type="ECO:0000313" key="13">
    <source>
        <dbReference type="EMBL" id="GFG73874.1"/>
    </source>
</evidence>
<dbReference type="InterPro" id="IPR036291">
    <property type="entry name" value="NAD(P)-bd_dom_sf"/>
</dbReference>
<dbReference type="GO" id="GO:0008750">
    <property type="term" value="F:proton-translocating NAD(P)+ transhydrogenase activity"/>
    <property type="evidence" value="ECO:0007669"/>
    <property type="project" value="UniProtKB-EC"/>
</dbReference>
<sequence length="401" mass="41629">MRVRVAKRAAEAASAGEEWAGKYGNDVRVMTGSQTTIGVVAEAGPEERRVALVPKAVPALVSSGVAVVVESGAGARALLPDELYTRAGATIGDAWAADIVVKVAPPTPEEVSRLRRGQTLIGFLAPRDTNNQIAALAAAGVQAFALEAIPRISRAQSMDALSSQANVAGYKAVLLAAWEATRFFPMLTTAAGTVKPATVLVLGVGVAGLQALATAKRLGARTTGYDVRPEVADQVRSVGAQWLDLGIGEISASGEGGYARELTEQEREQQQKALEQAIGEFDVVITTALVPGRPAPRLVTTEAVKGMKPGSVVVDLAGETGGNCELSQPGQTVVKHDVTIAAPLNLPATMPEHASELYSKNITALLDLLLNDGKLAPDFDDEIVAAACVTRAGDEAERSQG</sequence>
<dbReference type="SMART" id="SM01003">
    <property type="entry name" value="AlaDh_PNT_N"/>
    <property type="match status" value="1"/>
</dbReference>
<dbReference type="Pfam" id="PF05222">
    <property type="entry name" value="AlaDh_PNT_N"/>
    <property type="match status" value="1"/>
</dbReference>
<evidence type="ECO:0000256" key="9">
    <source>
        <dbReference type="ARBA" id="ARBA00076996"/>
    </source>
</evidence>
<reference evidence="13 14" key="1">
    <citation type="journal article" date="2019" name="Emerg. Microbes Infect.">
        <title>Comprehensive subspecies identification of 175 nontuberculous mycobacteria species based on 7547 genomic profiles.</title>
        <authorList>
            <person name="Matsumoto Y."/>
            <person name="Kinjo T."/>
            <person name="Motooka D."/>
            <person name="Nabeya D."/>
            <person name="Jung N."/>
            <person name="Uechi K."/>
            <person name="Horii T."/>
            <person name="Iida T."/>
            <person name="Fujita J."/>
            <person name="Nakamura S."/>
        </authorList>
    </citation>
    <scope>NUCLEOTIDE SEQUENCE [LARGE SCALE GENOMIC DNA]</scope>
    <source>
        <strain evidence="13 14">JCM 17322</strain>
    </source>
</reference>
<dbReference type="GO" id="GO:0005886">
    <property type="term" value="C:plasma membrane"/>
    <property type="evidence" value="ECO:0007669"/>
    <property type="project" value="TreeGrafter"/>
</dbReference>
<dbReference type="SUPFAM" id="SSF52283">
    <property type="entry name" value="Formate/glycerate dehydrogenase catalytic domain-like"/>
    <property type="match status" value="1"/>
</dbReference>
<feature type="domain" description="Alanine dehydrogenase/pyridine nucleotide transhydrogenase NAD(H)-binding" evidence="11">
    <location>
        <begin position="177"/>
        <end position="342"/>
    </location>
</feature>
<evidence type="ECO:0000256" key="8">
    <source>
        <dbReference type="ARBA" id="ARBA00071353"/>
    </source>
</evidence>
<feature type="domain" description="Alanine dehydrogenase/pyridine nucleotide transhydrogenase N-terminal" evidence="12">
    <location>
        <begin position="38"/>
        <end position="168"/>
    </location>
</feature>
<evidence type="ECO:0000259" key="11">
    <source>
        <dbReference type="SMART" id="SM01002"/>
    </source>
</evidence>
<dbReference type="SMART" id="SM01002">
    <property type="entry name" value="AlaDh_PNT_C"/>
    <property type="match status" value="1"/>
</dbReference>
<dbReference type="PANTHER" id="PTHR10160">
    <property type="entry name" value="NAD(P) TRANSHYDROGENASE"/>
    <property type="match status" value="1"/>
</dbReference>
<dbReference type="FunFam" id="3.40.50.720:FF:000188">
    <property type="entry name" value="NAD(P) transhydrogenase alpha subunit 1"/>
    <property type="match status" value="1"/>
</dbReference>
<keyword evidence="6" id="KW-0520">NAD</keyword>
<name>A0A7I9XVQ8_9MYCO</name>
<evidence type="ECO:0000256" key="10">
    <source>
        <dbReference type="ARBA" id="ARBA00084087"/>
    </source>
</evidence>
<evidence type="ECO:0000313" key="14">
    <source>
        <dbReference type="Proteomes" id="UP000465361"/>
    </source>
</evidence>
<protein>
    <recommendedName>
        <fullName evidence="8">NAD(P) transhydrogenase subunit alpha part 1</fullName>
        <ecNumber evidence="2">7.1.1.1</ecNumber>
    </recommendedName>
    <alternativeName>
        <fullName evidence="10">Nicotinamide nucleotide transhydrogenase subunit alpha 1</fullName>
    </alternativeName>
    <alternativeName>
        <fullName evidence="9">Pyridine nucleotide transhydrogenase subunit alpha 1</fullName>
    </alternativeName>
</protein>
<dbReference type="InterPro" id="IPR007698">
    <property type="entry name" value="AlaDH/PNT_NAD(H)-bd"/>
</dbReference>
<gene>
    <name evidence="13" type="primary">pntAa</name>
    <name evidence="13" type="ORF">MBOT_12390</name>
</gene>
<evidence type="ECO:0000256" key="7">
    <source>
        <dbReference type="ARBA" id="ARBA00048202"/>
    </source>
</evidence>
<comment type="caution">
    <text evidence="13">The sequence shown here is derived from an EMBL/GenBank/DDBJ whole genome shotgun (WGS) entry which is preliminary data.</text>
</comment>
<evidence type="ECO:0000256" key="2">
    <source>
        <dbReference type="ARBA" id="ARBA00012943"/>
    </source>
</evidence>
<dbReference type="GO" id="GO:0050661">
    <property type="term" value="F:NADP binding"/>
    <property type="evidence" value="ECO:0007669"/>
    <property type="project" value="TreeGrafter"/>
</dbReference>
<keyword evidence="14" id="KW-1185">Reference proteome</keyword>
<dbReference type="Gene3D" id="3.40.50.720">
    <property type="entry name" value="NAD(P)-binding Rossmann-like Domain"/>
    <property type="match status" value="2"/>
</dbReference>
<keyword evidence="3" id="KW-0547">Nucleotide-binding</keyword>
<dbReference type="PANTHER" id="PTHR10160:SF19">
    <property type="entry name" value="PROTON-TRANSLOCATING NAD(P)(+) TRANSHYDROGENASE"/>
    <property type="match status" value="1"/>
</dbReference>
<evidence type="ECO:0000256" key="4">
    <source>
        <dbReference type="ARBA" id="ARBA00022857"/>
    </source>
</evidence>
<evidence type="ECO:0000256" key="1">
    <source>
        <dbReference type="ARBA" id="ARBA00003943"/>
    </source>
</evidence>
<keyword evidence="5" id="KW-1278">Translocase</keyword>
<dbReference type="EMBL" id="BLKW01000002">
    <property type="protein sequence ID" value="GFG73874.1"/>
    <property type="molecule type" value="Genomic_DNA"/>
</dbReference>
<dbReference type="InterPro" id="IPR007886">
    <property type="entry name" value="AlaDH/PNT_N"/>
</dbReference>
<dbReference type="CDD" id="cd05304">
    <property type="entry name" value="Rubrum_tdh"/>
    <property type="match status" value="1"/>
</dbReference>
<comment type="catalytic activity">
    <reaction evidence="7">
        <text>NAD(+) + NADPH + H(+)(in) = NADH + NADP(+) + H(+)(out)</text>
        <dbReference type="Rhea" id="RHEA:47992"/>
        <dbReference type="ChEBI" id="CHEBI:15378"/>
        <dbReference type="ChEBI" id="CHEBI:57540"/>
        <dbReference type="ChEBI" id="CHEBI:57783"/>
        <dbReference type="ChEBI" id="CHEBI:57945"/>
        <dbReference type="ChEBI" id="CHEBI:58349"/>
        <dbReference type="EC" id="7.1.1.1"/>
    </reaction>
</comment>
<dbReference type="EC" id="7.1.1.1" evidence="2"/>
<keyword evidence="4" id="KW-0521">NADP</keyword>
<evidence type="ECO:0000256" key="5">
    <source>
        <dbReference type="ARBA" id="ARBA00022967"/>
    </source>
</evidence>